<evidence type="ECO:0000313" key="2">
    <source>
        <dbReference type="EMBL" id="KIK29759.1"/>
    </source>
</evidence>
<dbReference type="EMBL" id="KN833688">
    <property type="protein sequence ID" value="KIK29759.1"/>
    <property type="molecule type" value="Genomic_DNA"/>
</dbReference>
<evidence type="ECO:0000256" key="1">
    <source>
        <dbReference type="SAM" id="MobiDB-lite"/>
    </source>
</evidence>
<feature type="compositionally biased region" description="Basic residues" evidence="1">
    <location>
        <begin position="1125"/>
        <end position="1134"/>
    </location>
</feature>
<feature type="compositionally biased region" description="Low complexity" evidence="1">
    <location>
        <begin position="327"/>
        <end position="346"/>
    </location>
</feature>
<gene>
    <name evidence="2" type="ORF">PISMIDRAFT_6529</name>
</gene>
<feature type="region of interest" description="Disordered" evidence="1">
    <location>
        <begin position="915"/>
        <end position="971"/>
    </location>
</feature>
<sequence length="1848" mass="202905">MAVIRRFNRYCEQLEELYDPAYAIPLPSPLPTKLAELRGDSTLLQDVWVALSVGETPRWLEDAAVRDGIRTQSLRNDLIDIPTISSIVKDDAARRVRPPTDGFPQLASRLISQKADLRKQGSDVYPIRIRRTVLGSTSKQWSRHVDRDNFVSCIAMADETHWLVIGGGSKAGIYRACPVFPCGRSTPPLPIAIECESETEARDLHRVFQQTLKSLPLEPSPSDILTAFQHSETVRRFFSDGTRDFYAVAIGAPAAATHRTGAERSKGSFTHYSYRHTQSFWEALAFMIVKGQDTRMPPLLTSAELTQDDSGGAGSLEEAFCRNLHLRSPSPTLTTTMTPTRSSRSSSLHDRHHDNPILHRHAPEAFPTSSPASSSTTPMVYIHVRNLSGVVSSHHHVTQPSPEDRAQARRLGEAGARYVLAHGYSSSDIATIVQIYRRNASTEPFALQLAAFEDVTEEQISGGRRLPSPPPQLTPTRFRTCVRATVHDSGLVREAQARRERLLDPSQPNGALNGDEDFRVESTPPPVPRTNTDVQCASLLFGGPQGAHNNSSFLLHEKAQALCRCTTPTQFVVESSPSCIEKEKGEKMLEAPRSNSVATVGEKTATDEAGGSSSRPVVLASQADEDTPRQNAVSNGSLTVWPDGTISFGDSANVDFDLDTNFERSETPSPFNEGKSVRLGPLLIDEDDVNGQPAVANEPSFVVGRTPASVVTILEEGFERINDEFNTLSGHVRMPIQQVIQRFTQQYARSNSANEWNAYQQYFTAHKARELQRLPDGDHVTGTPSEKMSKCYKLFCEQFPDTYKQILATYKDAVVLGNADKTVAQRQQLFHNTSKRFIQLFNSVAKCHAFEGAFLLAGSVVNQDGGIGCMHTTPGAESFFLERCRADEDEMVGHFKAHIYSKSSLSIIAEAFDGGKEPQGHFDTKDQSNKRAHRPSPADDADNAGPSGMKGDSHKRFQGSSSTKDSGNICTVEQSTMDVEERGDHGGMRMQLGVWQALPLEEPTEELGEELDWISDLTLAECGTLIAALTDKSKHGLHFVVKPDAHDALYYSRSPVIYGAPLDPESKHSFAKRMYANLKCDRNGAARKSSAAATRLKRKMTSKPTCDVEVISIPDSDEIMPKPTPRTKAKRRAPSAHDSDEVEEVPPVVRKSTRLQPRVVILRSSTSKKPTRQVAKSENDDNESIDVGDSEYNPNDKTSVDEGSDAEGVRVGDEDSVLDDERQSSSRKRKCSFDDVERAPKRLANDPKPVKPPSISPVTLLSKGKGKSLNVVTDVAMADQDDALADGRRVSHGSRNGIDDTGHASKEQVISPMPVEPLPVCPTASPSKDNGNSQDITTNGATNVSPHVQSGPDASEANQGRSSTISMTLLPSPDEDGCMEVPQKTQSPVLSAQHRSSECIPRSPRTPPAPRLPKGSPSIMHTPDSSQAPPQTARLYSPFPSRPHPTLLFDEVSESSNDLHTSAATYQRPKPRPLTRDNSAPTQDSKNAFNLRHRMRRPGGNVAPMTLSAPSADLLAAEEGRTCKDVGWAEIGDVDRIEMQDAWLGADKGVPDSMRDMAVQQPTGFPLRYVYDYRLMHHPGRRYERAAHYHATRAIPDHLPSFVHDPWEDGHADYEDQIQYMRGGGWYGPQDSNHRVQAPQGPYPPQRTHPNDAIPSYYYRGTRARLHPQLYPSPALHISPHPDHTSGAVPGPSQLPTYPAAQSTAFAQNRNTPESEVRTISAVLSETVLQSTGQGSFEGGPLMIIAQNFMNPAGLPNSPGSLYKSFDFSRSFGNAGSSRDNSSRDGETGAPPNNHPCLMVALMIQDTQQPNYGTFLTSVEVACRSEARHRTPPEIRGAPDRRRTYNKI</sequence>
<feature type="compositionally biased region" description="Polar residues" evidence="1">
    <location>
        <begin position="1454"/>
        <end position="1465"/>
    </location>
</feature>
<reference evidence="2 3" key="1">
    <citation type="submission" date="2014-04" db="EMBL/GenBank/DDBJ databases">
        <authorList>
            <consortium name="DOE Joint Genome Institute"/>
            <person name="Kuo A."/>
            <person name="Kohler A."/>
            <person name="Costa M.D."/>
            <person name="Nagy L.G."/>
            <person name="Floudas D."/>
            <person name="Copeland A."/>
            <person name="Barry K.W."/>
            <person name="Cichocki N."/>
            <person name="Veneault-Fourrey C."/>
            <person name="LaButti K."/>
            <person name="Lindquist E.A."/>
            <person name="Lipzen A."/>
            <person name="Lundell T."/>
            <person name="Morin E."/>
            <person name="Murat C."/>
            <person name="Sun H."/>
            <person name="Tunlid A."/>
            <person name="Henrissat B."/>
            <person name="Grigoriev I.V."/>
            <person name="Hibbett D.S."/>
            <person name="Martin F."/>
            <person name="Nordberg H.P."/>
            <person name="Cantor M.N."/>
            <person name="Hua S.X."/>
        </authorList>
    </citation>
    <scope>NUCLEOTIDE SEQUENCE [LARGE SCALE GENOMIC DNA]</scope>
    <source>
        <strain evidence="2 3">441</strain>
    </source>
</reference>
<feature type="region of interest" description="Disordered" evidence="1">
    <location>
        <begin position="1623"/>
        <end position="1652"/>
    </location>
</feature>
<name>A0A0C9ZUS1_9AGAM</name>
<feature type="compositionally biased region" description="Polar residues" evidence="1">
    <location>
        <begin position="958"/>
        <end position="971"/>
    </location>
</feature>
<evidence type="ECO:0000313" key="3">
    <source>
        <dbReference type="Proteomes" id="UP000054018"/>
    </source>
</evidence>
<feature type="region of interest" description="Disordered" evidence="1">
    <location>
        <begin position="500"/>
        <end position="528"/>
    </location>
</feature>
<proteinExistence type="predicted"/>
<feature type="compositionally biased region" description="Polar residues" evidence="1">
    <location>
        <begin position="1476"/>
        <end position="1488"/>
    </location>
</feature>
<dbReference type="Proteomes" id="UP000054018">
    <property type="component" value="Unassembled WGS sequence"/>
</dbReference>
<feature type="region of interest" description="Disordered" evidence="1">
    <location>
        <begin position="327"/>
        <end position="355"/>
    </location>
</feature>
<organism evidence="2 3">
    <name type="scientific">Pisolithus microcarpus 441</name>
    <dbReference type="NCBI Taxonomy" id="765257"/>
    <lineage>
        <taxon>Eukaryota</taxon>
        <taxon>Fungi</taxon>
        <taxon>Dikarya</taxon>
        <taxon>Basidiomycota</taxon>
        <taxon>Agaricomycotina</taxon>
        <taxon>Agaricomycetes</taxon>
        <taxon>Agaricomycetidae</taxon>
        <taxon>Boletales</taxon>
        <taxon>Sclerodermatineae</taxon>
        <taxon>Pisolithaceae</taxon>
        <taxon>Pisolithus</taxon>
    </lineage>
</organism>
<accession>A0A0C9ZUS1</accession>
<protein>
    <submittedName>
        <fullName evidence="2">Unplaced genomic scaffold scaffold_4, whole genome shotgun sequence</fullName>
    </submittedName>
</protein>
<feature type="compositionally biased region" description="Polar residues" evidence="1">
    <location>
        <begin position="1383"/>
        <end position="1394"/>
    </location>
</feature>
<feature type="region of interest" description="Disordered" evidence="1">
    <location>
        <begin position="1774"/>
        <end position="1794"/>
    </location>
</feature>
<reference evidence="3" key="2">
    <citation type="submission" date="2015-01" db="EMBL/GenBank/DDBJ databases">
        <title>Evolutionary Origins and Diversification of the Mycorrhizal Mutualists.</title>
        <authorList>
            <consortium name="DOE Joint Genome Institute"/>
            <consortium name="Mycorrhizal Genomics Consortium"/>
            <person name="Kohler A."/>
            <person name="Kuo A."/>
            <person name="Nagy L.G."/>
            <person name="Floudas D."/>
            <person name="Copeland A."/>
            <person name="Barry K.W."/>
            <person name="Cichocki N."/>
            <person name="Veneault-Fourrey C."/>
            <person name="LaButti K."/>
            <person name="Lindquist E.A."/>
            <person name="Lipzen A."/>
            <person name="Lundell T."/>
            <person name="Morin E."/>
            <person name="Murat C."/>
            <person name="Riley R."/>
            <person name="Ohm R."/>
            <person name="Sun H."/>
            <person name="Tunlid A."/>
            <person name="Henrissat B."/>
            <person name="Grigoriev I.V."/>
            <person name="Hibbett D.S."/>
            <person name="Martin F."/>
        </authorList>
    </citation>
    <scope>NUCLEOTIDE SEQUENCE [LARGE SCALE GENOMIC DNA]</scope>
    <source>
        <strain evidence="3">441</strain>
    </source>
</reference>
<feature type="region of interest" description="Disordered" evidence="1">
    <location>
        <begin position="583"/>
        <end position="636"/>
    </location>
</feature>
<feature type="compositionally biased region" description="Basic and acidic residues" evidence="1">
    <location>
        <begin position="1207"/>
        <end position="1224"/>
    </location>
</feature>
<feature type="region of interest" description="Disordered" evidence="1">
    <location>
        <begin position="1112"/>
        <end position="1267"/>
    </location>
</feature>
<feature type="compositionally biased region" description="Basic and acidic residues" evidence="1">
    <location>
        <begin position="915"/>
        <end position="929"/>
    </location>
</feature>
<feature type="region of interest" description="Disordered" evidence="1">
    <location>
        <begin position="1280"/>
        <end position="1488"/>
    </location>
</feature>
<feature type="compositionally biased region" description="Basic and acidic residues" evidence="1">
    <location>
        <begin position="1231"/>
        <end position="1249"/>
    </location>
</feature>
<feature type="compositionally biased region" description="Basic and acidic residues" evidence="1">
    <location>
        <begin position="1297"/>
        <end position="1306"/>
    </location>
</feature>
<keyword evidence="3" id="KW-1185">Reference proteome</keyword>
<dbReference type="OrthoDB" id="3043484at2759"/>
<feature type="region of interest" description="Disordered" evidence="1">
    <location>
        <begin position="1827"/>
        <end position="1848"/>
    </location>
</feature>
<feature type="compositionally biased region" description="Polar residues" evidence="1">
    <location>
        <begin position="1356"/>
        <end position="1369"/>
    </location>
</feature>
<feature type="compositionally biased region" description="Acidic residues" evidence="1">
    <location>
        <begin position="1180"/>
        <end position="1189"/>
    </location>
</feature>
<feature type="compositionally biased region" description="Polar residues" evidence="1">
    <location>
        <begin position="1324"/>
        <end position="1348"/>
    </location>
</feature>
<feature type="region of interest" description="Disordered" evidence="1">
    <location>
        <begin position="1672"/>
        <end position="1699"/>
    </location>
</feature>
<dbReference type="HOGENOM" id="CLU_236958_0_0_1"/>